<dbReference type="PROSITE" id="PS01228">
    <property type="entry name" value="COF_1"/>
    <property type="match status" value="1"/>
</dbReference>
<evidence type="ECO:0008006" key="3">
    <source>
        <dbReference type="Google" id="ProtNLM"/>
    </source>
</evidence>
<dbReference type="NCBIfam" id="TIGR00099">
    <property type="entry name" value="Cof-subfamily"/>
    <property type="match status" value="1"/>
</dbReference>
<dbReference type="InterPro" id="IPR036412">
    <property type="entry name" value="HAD-like_sf"/>
</dbReference>
<dbReference type="PROSITE" id="PS01229">
    <property type="entry name" value="COF_2"/>
    <property type="match status" value="1"/>
</dbReference>
<dbReference type="InterPro" id="IPR000150">
    <property type="entry name" value="Cof"/>
</dbReference>
<dbReference type="NCBIfam" id="TIGR01484">
    <property type="entry name" value="HAD-SF-IIB"/>
    <property type="match status" value="1"/>
</dbReference>
<dbReference type="NCBIfam" id="TIGR01482">
    <property type="entry name" value="SPP-subfamily"/>
    <property type="match status" value="1"/>
</dbReference>
<dbReference type="SFLD" id="SFLDG01140">
    <property type="entry name" value="C2.B:_Phosphomannomutase_and_P"/>
    <property type="match status" value="1"/>
</dbReference>
<dbReference type="RefSeq" id="WP_069033392.1">
    <property type="nucleotide sequence ID" value="NZ_MDKC01000009.1"/>
</dbReference>
<evidence type="ECO:0000313" key="2">
    <source>
        <dbReference type="Proteomes" id="UP000094580"/>
    </source>
</evidence>
<protein>
    <recommendedName>
        <fullName evidence="3">Haloacid dehalogenase-like hydrolase</fullName>
    </recommendedName>
</protein>
<dbReference type="Pfam" id="PF08282">
    <property type="entry name" value="Hydrolase_3"/>
    <property type="match status" value="1"/>
</dbReference>
<dbReference type="Gene3D" id="3.30.1240.10">
    <property type="match status" value="1"/>
</dbReference>
<dbReference type="SFLD" id="SFLDG01144">
    <property type="entry name" value="C2.B.4:_PGP_Like"/>
    <property type="match status" value="1"/>
</dbReference>
<dbReference type="EMBL" id="MDKC01000009">
    <property type="protein sequence ID" value="ODG92299.1"/>
    <property type="molecule type" value="Genomic_DNA"/>
</dbReference>
<name>A0ABX2ZSI4_9BACI</name>
<gene>
    <name evidence="1" type="ORF">BED47_20190</name>
</gene>
<dbReference type="PANTHER" id="PTHR10000">
    <property type="entry name" value="PHOSPHOSERINE PHOSPHATASE"/>
    <property type="match status" value="1"/>
</dbReference>
<keyword evidence="2" id="KW-1185">Reference proteome</keyword>
<organism evidence="1 2">
    <name type="scientific">Gottfriedia luciferensis</name>
    <dbReference type="NCBI Taxonomy" id="178774"/>
    <lineage>
        <taxon>Bacteria</taxon>
        <taxon>Bacillati</taxon>
        <taxon>Bacillota</taxon>
        <taxon>Bacilli</taxon>
        <taxon>Bacillales</taxon>
        <taxon>Bacillaceae</taxon>
        <taxon>Gottfriedia</taxon>
    </lineage>
</organism>
<sequence>MALIAIDMDGTLVNGKNGIPMENIESIRAAQKEGIHVVISTGRMYESAKEALDEAGLTCPIVCLNGSQIYDYEAKILHNDSMDKEIFAKALSICEAENKTFIISTSEGSFTKCRDTLYDEFFTDKQTGKTHKVTATLRKVRNYSSIEDFNNLDVYKILFLSNNEEVISRIRLKLMQEENLLITSSSSNNVEINAANVSKGAALLKLAPILGVDLNESMAIGDSFNDVSMFNRVGFPVAMGNAKEELKGHCTFVTKTNEEAGVAHAIYHFLDQKQKLKQS</sequence>
<dbReference type="CDD" id="cd07516">
    <property type="entry name" value="HAD_Pase"/>
    <property type="match status" value="1"/>
</dbReference>
<dbReference type="SFLD" id="SFLDS00003">
    <property type="entry name" value="Haloacid_Dehalogenase"/>
    <property type="match status" value="1"/>
</dbReference>
<evidence type="ECO:0000313" key="1">
    <source>
        <dbReference type="EMBL" id="ODG92299.1"/>
    </source>
</evidence>
<dbReference type="Proteomes" id="UP000094580">
    <property type="component" value="Unassembled WGS sequence"/>
</dbReference>
<reference evidence="1 2" key="1">
    <citation type="submission" date="2016-07" db="EMBL/GenBank/DDBJ databases">
        <authorList>
            <person name="Townsley L."/>
            <person name="Shank E.A."/>
        </authorList>
    </citation>
    <scope>NUCLEOTIDE SEQUENCE [LARGE SCALE GENOMIC DNA]</scope>
    <source>
        <strain evidence="1 2">CH01</strain>
    </source>
</reference>
<dbReference type="InterPro" id="IPR023214">
    <property type="entry name" value="HAD_sf"/>
</dbReference>
<dbReference type="Gene3D" id="3.40.50.1000">
    <property type="entry name" value="HAD superfamily/HAD-like"/>
    <property type="match status" value="1"/>
</dbReference>
<dbReference type="PANTHER" id="PTHR10000:SF55">
    <property type="entry name" value="5-AMINO-6-(5-PHOSPHO-D-RIBITYLAMINO)URACIL PHOSPHATASE YCSE"/>
    <property type="match status" value="1"/>
</dbReference>
<accession>A0ABX2ZSI4</accession>
<proteinExistence type="predicted"/>
<dbReference type="SUPFAM" id="SSF56784">
    <property type="entry name" value="HAD-like"/>
    <property type="match status" value="1"/>
</dbReference>
<comment type="caution">
    <text evidence="1">The sequence shown here is derived from an EMBL/GenBank/DDBJ whole genome shotgun (WGS) entry which is preliminary data.</text>
</comment>
<dbReference type="InterPro" id="IPR006379">
    <property type="entry name" value="HAD-SF_hydro_IIB"/>
</dbReference>